<comment type="similarity">
    <text evidence="1">Belongs to the UPF0065 (bug) family.</text>
</comment>
<feature type="signal peptide" evidence="2">
    <location>
        <begin position="1"/>
        <end position="27"/>
    </location>
</feature>
<evidence type="ECO:0000313" key="4">
    <source>
        <dbReference type="Proteomes" id="UP000255265"/>
    </source>
</evidence>
<dbReference type="PROSITE" id="PS51318">
    <property type="entry name" value="TAT"/>
    <property type="match status" value="1"/>
</dbReference>
<evidence type="ECO:0000256" key="2">
    <source>
        <dbReference type="SAM" id="SignalP"/>
    </source>
</evidence>
<dbReference type="Proteomes" id="UP000255265">
    <property type="component" value="Unassembled WGS sequence"/>
</dbReference>
<dbReference type="PIRSF" id="PIRSF017082">
    <property type="entry name" value="YflP"/>
    <property type="match status" value="1"/>
</dbReference>
<keyword evidence="4" id="KW-1185">Reference proteome</keyword>
<dbReference type="Pfam" id="PF03401">
    <property type="entry name" value="TctC"/>
    <property type="match status" value="1"/>
</dbReference>
<dbReference type="RefSeq" id="WP_017758229.1">
    <property type="nucleotide sequence ID" value="NZ_QQAV01000007.1"/>
</dbReference>
<proteinExistence type="inferred from homology"/>
<organism evidence="3 4">
    <name type="scientific">Pseudacidovorax intermedius</name>
    <dbReference type="NCBI Taxonomy" id="433924"/>
    <lineage>
        <taxon>Bacteria</taxon>
        <taxon>Pseudomonadati</taxon>
        <taxon>Pseudomonadota</taxon>
        <taxon>Betaproteobacteria</taxon>
        <taxon>Burkholderiales</taxon>
        <taxon>Comamonadaceae</taxon>
        <taxon>Pseudacidovorax</taxon>
    </lineage>
</organism>
<accession>A0A370FEY9</accession>
<sequence length="328" mass="33784">MKIQRRGLLKAGTLAALGGPLIAPAWAQGGAFPNKPVTIVVPFPAGGNTDIVARTVAVALGKVLGQSVVVDNRGGGGGSIGANVVARAQPDGYTLLLCGAGVVVTVPEMVKTAYSRKDFAPIGLVNKSSMVLLARKNDPRFKTFQEFVAYARSGEGKVNAAHSGPGTPNHLAQLQLEALLKAKFTPVSYKGSGPALVDLIGGQVDVHFDQVTSSLQHIRAGTLEPLAVLGPTEDPALPGVKTVAELGFGQIDGTTYVGVLGPSGMPPALQEQLAKALAQAVQDPQTVRSARELGSVAISSTPQEFGRILDAEYTLASAAAKDGRLKVD</sequence>
<dbReference type="SUPFAM" id="SSF53850">
    <property type="entry name" value="Periplasmic binding protein-like II"/>
    <property type="match status" value="1"/>
</dbReference>
<evidence type="ECO:0000313" key="3">
    <source>
        <dbReference type="EMBL" id="RDI22675.1"/>
    </source>
</evidence>
<dbReference type="AlphaFoldDB" id="A0A370FEY9"/>
<dbReference type="CDD" id="cd07012">
    <property type="entry name" value="PBP2_Bug_TTT"/>
    <property type="match status" value="1"/>
</dbReference>
<dbReference type="EMBL" id="QQAV01000007">
    <property type="protein sequence ID" value="RDI22675.1"/>
    <property type="molecule type" value="Genomic_DNA"/>
</dbReference>
<dbReference type="Gene3D" id="3.40.190.10">
    <property type="entry name" value="Periplasmic binding protein-like II"/>
    <property type="match status" value="1"/>
</dbReference>
<dbReference type="PANTHER" id="PTHR42928:SF5">
    <property type="entry name" value="BLR1237 PROTEIN"/>
    <property type="match status" value="1"/>
</dbReference>
<dbReference type="PANTHER" id="PTHR42928">
    <property type="entry name" value="TRICARBOXYLATE-BINDING PROTEIN"/>
    <property type="match status" value="1"/>
</dbReference>
<reference evidence="3 4" key="1">
    <citation type="submission" date="2018-07" db="EMBL/GenBank/DDBJ databases">
        <title>Genomic Encyclopedia of Type Strains, Phase IV (KMG-IV): sequencing the most valuable type-strain genomes for metagenomic binning, comparative biology and taxonomic classification.</title>
        <authorList>
            <person name="Goeker M."/>
        </authorList>
    </citation>
    <scope>NUCLEOTIDE SEQUENCE [LARGE SCALE GENOMIC DNA]</scope>
    <source>
        <strain evidence="3 4">DSM 21352</strain>
    </source>
</reference>
<gene>
    <name evidence="3" type="ORF">DFR41_10778</name>
</gene>
<protein>
    <submittedName>
        <fullName evidence="3">Tripartite-type tricarboxylate transporter receptor subunit TctC</fullName>
    </submittedName>
</protein>
<keyword evidence="3" id="KW-0675">Receptor</keyword>
<dbReference type="InterPro" id="IPR005064">
    <property type="entry name" value="BUG"/>
</dbReference>
<evidence type="ECO:0000256" key="1">
    <source>
        <dbReference type="ARBA" id="ARBA00006987"/>
    </source>
</evidence>
<dbReference type="InterPro" id="IPR042100">
    <property type="entry name" value="Bug_dom1"/>
</dbReference>
<name>A0A370FEY9_9BURK</name>
<dbReference type="Gene3D" id="3.40.190.150">
    <property type="entry name" value="Bordetella uptake gene, domain 1"/>
    <property type="match status" value="1"/>
</dbReference>
<keyword evidence="2" id="KW-0732">Signal</keyword>
<dbReference type="OrthoDB" id="8678477at2"/>
<comment type="caution">
    <text evidence="3">The sequence shown here is derived from an EMBL/GenBank/DDBJ whole genome shotgun (WGS) entry which is preliminary data.</text>
</comment>
<feature type="chain" id="PRO_5016737234" evidence="2">
    <location>
        <begin position="28"/>
        <end position="328"/>
    </location>
</feature>
<dbReference type="InterPro" id="IPR006311">
    <property type="entry name" value="TAT_signal"/>
</dbReference>